<organism evidence="1 2">
    <name type="scientific">Streptomyces smaragdinus</name>
    <dbReference type="NCBI Taxonomy" id="2585196"/>
    <lineage>
        <taxon>Bacteria</taxon>
        <taxon>Bacillati</taxon>
        <taxon>Actinomycetota</taxon>
        <taxon>Actinomycetes</taxon>
        <taxon>Kitasatosporales</taxon>
        <taxon>Streptomycetaceae</taxon>
        <taxon>Streptomyces</taxon>
    </lineage>
</organism>
<keyword evidence="2" id="KW-1185">Reference proteome</keyword>
<evidence type="ECO:0000313" key="1">
    <source>
        <dbReference type="EMBL" id="MQY11493.1"/>
    </source>
</evidence>
<comment type="caution">
    <text evidence="1">The sequence shown here is derived from an EMBL/GenBank/DDBJ whole genome shotgun (WGS) entry which is preliminary data.</text>
</comment>
<dbReference type="EMBL" id="WEGJ01000003">
    <property type="protein sequence ID" value="MQY11493.1"/>
    <property type="molecule type" value="Genomic_DNA"/>
</dbReference>
<protein>
    <submittedName>
        <fullName evidence="1">Uncharacterized protein</fullName>
    </submittedName>
</protein>
<dbReference type="OrthoDB" id="9854337at2"/>
<name>A0A7K0CDR1_9ACTN</name>
<dbReference type="AlphaFoldDB" id="A0A7K0CDR1"/>
<accession>A0A7K0CDR1</accession>
<gene>
    <name evidence="1" type="ORF">SRB5_16120</name>
</gene>
<evidence type="ECO:0000313" key="2">
    <source>
        <dbReference type="Proteomes" id="UP000466345"/>
    </source>
</evidence>
<dbReference type="RefSeq" id="WP_153450734.1">
    <property type="nucleotide sequence ID" value="NZ_WEGJ01000003.1"/>
</dbReference>
<reference evidence="1 2" key="1">
    <citation type="submission" date="2019-10" db="EMBL/GenBank/DDBJ databases">
        <title>Streptomyces smaragdinus sp. nov. and Streptomyces fabii sp. nov., isolated from the gut of fungus growing-termite Macrotermes natalensis.</title>
        <authorList>
            <person name="Schwitalla J."/>
            <person name="Benndorf R."/>
            <person name="Martin K."/>
            <person name="De Beer W."/>
            <person name="Kaster A.-K."/>
            <person name="Vollmers J."/>
            <person name="Poulsen M."/>
            <person name="Beemelmanns C."/>
        </authorList>
    </citation>
    <scope>NUCLEOTIDE SEQUENCE [LARGE SCALE GENOMIC DNA]</scope>
    <source>
        <strain evidence="1 2">RB5</strain>
    </source>
</reference>
<sequence length="118" mass="12844">MLMSDAAYVGFQESGSLTDALVASERAHSNALAEWGGIENLIHAHAEFGTELKDVSGPRSMMSFTTDPNVARDFADGGPVYTAQVRVSDVVMQTLEGSSEKEVLVPHMIKVEEWKEDD</sequence>
<dbReference type="Proteomes" id="UP000466345">
    <property type="component" value="Unassembled WGS sequence"/>
</dbReference>
<proteinExistence type="predicted"/>